<reference evidence="2" key="1">
    <citation type="journal article" date="2014" name="Int. J. Syst. Evol. Microbiol.">
        <title>Complete genome sequence of Corynebacterium casei LMG S-19264T (=DSM 44701T), isolated from a smear-ripened cheese.</title>
        <authorList>
            <consortium name="US DOE Joint Genome Institute (JGI-PGF)"/>
            <person name="Walter F."/>
            <person name="Albersmeier A."/>
            <person name="Kalinowski J."/>
            <person name="Ruckert C."/>
        </authorList>
    </citation>
    <scope>NUCLEOTIDE SEQUENCE</scope>
    <source>
        <strain evidence="2">CGMCC 4.7299</strain>
    </source>
</reference>
<evidence type="ECO:0008006" key="4">
    <source>
        <dbReference type="Google" id="ProtNLM"/>
    </source>
</evidence>
<keyword evidence="3" id="KW-1185">Reference proteome</keyword>
<gene>
    <name evidence="2" type="ORF">GCM10012284_13080</name>
</gene>
<organism evidence="2 3">
    <name type="scientific">Mangrovihabitans endophyticus</name>
    <dbReference type="NCBI Taxonomy" id="1751298"/>
    <lineage>
        <taxon>Bacteria</taxon>
        <taxon>Bacillati</taxon>
        <taxon>Actinomycetota</taxon>
        <taxon>Actinomycetes</taxon>
        <taxon>Micromonosporales</taxon>
        <taxon>Micromonosporaceae</taxon>
        <taxon>Mangrovihabitans</taxon>
    </lineage>
</organism>
<dbReference type="InterPro" id="IPR011009">
    <property type="entry name" value="Kinase-like_dom_sf"/>
</dbReference>
<evidence type="ECO:0000313" key="2">
    <source>
        <dbReference type="EMBL" id="GGK80553.1"/>
    </source>
</evidence>
<proteinExistence type="predicted"/>
<accession>A0A8J3BXP0</accession>
<evidence type="ECO:0000256" key="1">
    <source>
        <dbReference type="SAM" id="MobiDB-lite"/>
    </source>
</evidence>
<protein>
    <recommendedName>
        <fullName evidence="4">Phosphotransferase enzyme family protein</fullName>
    </recommendedName>
</protein>
<reference evidence="2" key="2">
    <citation type="submission" date="2020-09" db="EMBL/GenBank/DDBJ databases">
        <authorList>
            <person name="Sun Q."/>
            <person name="Zhou Y."/>
        </authorList>
    </citation>
    <scope>NUCLEOTIDE SEQUENCE</scope>
    <source>
        <strain evidence="2">CGMCC 4.7299</strain>
    </source>
</reference>
<dbReference type="AlphaFoldDB" id="A0A8J3BXP0"/>
<comment type="caution">
    <text evidence="2">The sequence shown here is derived from an EMBL/GenBank/DDBJ whole genome shotgun (WGS) entry which is preliminary data.</text>
</comment>
<sequence>MPDEPAPQRPAIPAPRTPPDNLIGSGGDPRARRDGLGWVTRAVFGDPRLRLTVDAPGAAGDPAAVRYAVVPSLDDARFLLPLASRRVTAASLLAYNALRPARVRASRAAVGLLARAGALGLTRSPVLSVRAPDGVPTLAGELAALLGAPRLHAAIGVRPPDPHHKPTLQLFDDHGRPRGYAKIGWNDGTRAMVRAEVATLGELASRTGRIGDMPAVPRLMHHVHTADREIAIIEPMPRRVRRIRRPATPRTAAMLAVARHGGSPGTPVPFGESTFLRSWRRRAAGAAAATTGGAIIDAAIDALVARDGALPVEFGHWHGDWVPWNMARHHGTLLVWDWENHTDDAPIGFDLAHQAFQTALSTRGRPAGRCADAVDDAVRTHGPALGLDDGRQRFVADAYLVELWLRTYELSGGGTGWNAKLHPALLDVLAARLPVEGHVQAP</sequence>
<dbReference type="SUPFAM" id="SSF56112">
    <property type="entry name" value="Protein kinase-like (PK-like)"/>
    <property type="match status" value="1"/>
</dbReference>
<name>A0A8J3BXP0_9ACTN</name>
<dbReference type="EMBL" id="BMMX01000003">
    <property type="protein sequence ID" value="GGK80553.1"/>
    <property type="molecule type" value="Genomic_DNA"/>
</dbReference>
<feature type="region of interest" description="Disordered" evidence="1">
    <location>
        <begin position="1"/>
        <end position="34"/>
    </location>
</feature>
<feature type="compositionally biased region" description="Pro residues" evidence="1">
    <location>
        <begin position="1"/>
        <end position="18"/>
    </location>
</feature>
<evidence type="ECO:0000313" key="3">
    <source>
        <dbReference type="Proteomes" id="UP000656042"/>
    </source>
</evidence>
<dbReference type="Proteomes" id="UP000656042">
    <property type="component" value="Unassembled WGS sequence"/>
</dbReference>